<dbReference type="EMBL" id="JAHRHJ020000003">
    <property type="protein sequence ID" value="KAH9320761.1"/>
    <property type="molecule type" value="Genomic_DNA"/>
</dbReference>
<feature type="compositionally biased region" description="Basic and acidic residues" evidence="11">
    <location>
        <begin position="299"/>
        <end position="310"/>
    </location>
</feature>
<dbReference type="CDD" id="cd16508">
    <property type="entry name" value="RING-HC_HAKAI-like"/>
    <property type="match status" value="1"/>
</dbReference>
<evidence type="ECO:0000256" key="3">
    <source>
        <dbReference type="ARBA" id="ARBA00012483"/>
    </source>
</evidence>
<evidence type="ECO:0000256" key="5">
    <source>
        <dbReference type="ARBA" id="ARBA00022723"/>
    </source>
</evidence>
<organism evidence="13 14">
    <name type="scientific">Taxus chinensis</name>
    <name type="common">Chinese yew</name>
    <name type="synonym">Taxus wallichiana var. chinensis</name>
    <dbReference type="NCBI Taxonomy" id="29808"/>
    <lineage>
        <taxon>Eukaryota</taxon>
        <taxon>Viridiplantae</taxon>
        <taxon>Streptophyta</taxon>
        <taxon>Embryophyta</taxon>
        <taxon>Tracheophyta</taxon>
        <taxon>Spermatophyta</taxon>
        <taxon>Pinopsida</taxon>
        <taxon>Pinidae</taxon>
        <taxon>Conifers II</taxon>
        <taxon>Cupressales</taxon>
        <taxon>Taxaceae</taxon>
        <taxon>Taxus</taxon>
    </lineage>
</organism>
<dbReference type="PANTHER" id="PTHR13480">
    <property type="entry name" value="E3 UBIQUITIN-PROTEIN LIGASE HAKAI-RELATED"/>
    <property type="match status" value="1"/>
</dbReference>
<feature type="region of interest" description="Disordered" evidence="11">
    <location>
        <begin position="1"/>
        <end position="32"/>
    </location>
</feature>
<comment type="caution">
    <text evidence="13">The sequence shown here is derived from an EMBL/GenBank/DDBJ whole genome shotgun (WGS) entry which is preliminary data.</text>
</comment>
<feature type="region of interest" description="Disordered" evidence="11">
    <location>
        <begin position="568"/>
        <end position="645"/>
    </location>
</feature>
<dbReference type="GO" id="GO:0030155">
    <property type="term" value="P:regulation of cell adhesion"/>
    <property type="evidence" value="ECO:0007669"/>
    <property type="project" value="TreeGrafter"/>
</dbReference>
<evidence type="ECO:0000256" key="11">
    <source>
        <dbReference type="SAM" id="MobiDB-lite"/>
    </source>
</evidence>
<dbReference type="InterPro" id="IPR017907">
    <property type="entry name" value="Znf_RING_CS"/>
</dbReference>
<keyword evidence="8" id="KW-0862">Zinc</keyword>
<evidence type="ECO:0000256" key="1">
    <source>
        <dbReference type="ARBA" id="ARBA00000900"/>
    </source>
</evidence>
<comment type="catalytic activity">
    <reaction evidence="1">
        <text>S-ubiquitinyl-[E2 ubiquitin-conjugating enzyme]-L-cysteine + [acceptor protein]-L-lysine = [E2 ubiquitin-conjugating enzyme]-L-cysteine + N(6)-ubiquitinyl-[acceptor protein]-L-lysine.</text>
        <dbReference type="EC" id="2.3.2.27"/>
    </reaction>
</comment>
<keyword evidence="6" id="KW-0863">Zinc-finger</keyword>
<keyword evidence="7" id="KW-0833">Ubl conjugation pathway</keyword>
<evidence type="ECO:0000256" key="4">
    <source>
        <dbReference type="ARBA" id="ARBA00022679"/>
    </source>
</evidence>
<dbReference type="InterPro" id="IPR040380">
    <property type="entry name" value="HAKAI-like_RING-HC"/>
</dbReference>
<dbReference type="GO" id="GO:0005634">
    <property type="term" value="C:nucleus"/>
    <property type="evidence" value="ECO:0007669"/>
    <property type="project" value="UniProtKB-SubCell"/>
</dbReference>
<evidence type="ECO:0000313" key="14">
    <source>
        <dbReference type="Proteomes" id="UP000824469"/>
    </source>
</evidence>
<keyword evidence="5" id="KW-0479">Metal-binding</keyword>
<dbReference type="EC" id="2.3.2.27" evidence="3"/>
<dbReference type="GO" id="GO:0016567">
    <property type="term" value="P:protein ubiquitination"/>
    <property type="evidence" value="ECO:0007669"/>
    <property type="project" value="InterPro"/>
</dbReference>
<feature type="compositionally biased region" description="Basic and acidic residues" evidence="11">
    <location>
        <begin position="593"/>
        <end position="613"/>
    </location>
</feature>
<comment type="similarity">
    <text evidence="10">Belongs to the Hakai family.</text>
</comment>
<evidence type="ECO:0000256" key="8">
    <source>
        <dbReference type="ARBA" id="ARBA00022833"/>
    </source>
</evidence>
<dbReference type="InterPro" id="IPR013087">
    <property type="entry name" value="Znf_C2H2_type"/>
</dbReference>
<name>A0AA38GCA9_TAXCH</name>
<protein>
    <recommendedName>
        <fullName evidence="3">RING-type E3 ubiquitin transferase</fullName>
        <ecNumber evidence="3">2.3.2.27</ecNumber>
    </recommendedName>
</protein>
<dbReference type="SMR" id="A0AA38GCA9"/>
<keyword evidence="9" id="KW-0539">Nucleus</keyword>
<evidence type="ECO:0000256" key="6">
    <source>
        <dbReference type="ARBA" id="ARBA00022771"/>
    </source>
</evidence>
<evidence type="ECO:0000256" key="7">
    <source>
        <dbReference type="ARBA" id="ARBA00022786"/>
    </source>
</evidence>
<evidence type="ECO:0000256" key="2">
    <source>
        <dbReference type="ARBA" id="ARBA00004123"/>
    </source>
</evidence>
<feature type="compositionally biased region" description="Polar residues" evidence="11">
    <location>
        <begin position="316"/>
        <end position="346"/>
    </location>
</feature>
<dbReference type="InterPro" id="IPR040383">
    <property type="entry name" value="HAKAI/CBLL2"/>
</dbReference>
<keyword evidence="14" id="KW-1185">Reference proteome</keyword>
<comment type="subcellular location">
    <subcellularLocation>
        <location evidence="2">Nucleus</location>
    </subcellularLocation>
</comment>
<dbReference type="PROSITE" id="PS00518">
    <property type="entry name" value="ZF_RING_1"/>
    <property type="match status" value="1"/>
</dbReference>
<dbReference type="InterPro" id="IPR013083">
    <property type="entry name" value="Znf_RING/FYVE/PHD"/>
</dbReference>
<proteinExistence type="inferred from homology"/>
<evidence type="ECO:0000313" key="13">
    <source>
        <dbReference type="EMBL" id="KAH9320761.1"/>
    </source>
</evidence>
<evidence type="ECO:0000259" key="12">
    <source>
        <dbReference type="PROSITE" id="PS00028"/>
    </source>
</evidence>
<dbReference type="Gene3D" id="3.30.40.10">
    <property type="entry name" value="Zinc/RING finger domain, C3HC4 (zinc finger)"/>
    <property type="match status" value="1"/>
</dbReference>
<feature type="compositionally biased region" description="Gly residues" evidence="11">
    <location>
        <begin position="16"/>
        <end position="26"/>
    </location>
</feature>
<keyword evidence="4" id="KW-0808">Transferase</keyword>
<dbReference type="GO" id="GO:0008270">
    <property type="term" value="F:zinc ion binding"/>
    <property type="evidence" value="ECO:0007669"/>
    <property type="project" value="UniProtKB-KW"/>
</dbReference>
<dbReference type="Proteomes" id="UP000824469">
    <property type="component" value="Unassembled WGS sequence"/>
</dbReference>
<evidence type="ECO:0000256" key="10">
    <source>
        <dbReference type="ARBA" id="ARBA00038499"/>
    </source>
</evidence>
<evidence type="ECO:0000256" key="9">
    <source>
        <dbReference type="ARBA" id="ARBA00023242"/>
    </source>
</evidence>
<sequence>MLQIRLNKGTINASGSGSGSEEGGAAGAPSRAPGSGFDNVTVSCPDHLVLADLLVAKGLGLGLSNVKLVKTVGRKRRRRPGEKVHICLCCDFPIAIYGRLSPCEHAFCLTCARSEPTCYLCDERIQKIQTIKMLDGVFICGAPHCWLSFLKRYDFEQHLKEAHFDLLQPMAEKEEVYHKESKPSIPDTQIKQPHADSEVLCRSVSAPSLQASQQARLQLDPPVLLSHLKSLPISPATSPPEKHLQQIQSTGIPVSPLTSLPEKLPQVIQSKRLPLSPAISPPVNQPQQNQYRGPILGGKRQDQQQSEERQSSYQQHCDNQVNTSAGSLQQGQLKNQVSEKQPNWSSRDYYHRQPHGEIQDMHSEMHQVPHSGKQFSQQQEKQQTDGFHQYNLPYQTLLQRLPPPPPVNPPFPNYPFSHSYPMPPEGQAQQLNPHFDPRFGFAMDEVTNQANIQENDQRFSVQIPIIPEMQDNYHMAHTAGLSVLAHEGTSTITGPKEGYIHQDISGPFSHIQNNLGQVPAGMPLQLPSQGTGMGFNQLLHYQDNSNVPEMSPLPKHRKYQNNPLQGEAAENYESNGGRTNHGEHGYRNWSATEEQRTKNDSKAKNDDYEEYQRAKRHARGGGGDSADEKHNNIGLGNGNTASSFNGAQQGPTVVASKESSKDLPIPIAISEFSADKKVSTIFTTNVVENKADNIARSREVIGKTNTDGNASMTGKGGILSLDALAKAKRHYKYRKSFPKN</sequence>
<feature type="region of interest" description="Disordered" evidence="11">
    <location>
        <begin position="275"/>
        <end position="350"/>
    </location>
</feature>
<dbReference type="PROSITE" id="PS00028">
    <property type="entry name" value="ZINC_FINGER_C2H2_1"/>
    <property type="match status" value="1"/>
</dbReference>
<dbReference type="AlphaFoldDB" id="A0AA38GCA9"/>
<feature type="domain" description="C2H2-type" evidence="12">
    <location>
        <begin position="140"/>
        <end position="163"/>
    </location>
</feature>
<dbReference type="GO" id="GO:0061630">
    <property type="term" value="F:ubiquitin protein ligase activity"/>
    <property type="evidence" value="ECO:0007669"/>
    <property type="project" value="UniProtKB-EC"/>
</dbReference>
<accession>A0AA38GCA9</accession>
<gene>
    <name evidence="13" type="ORF">KI387_015400</name>
</gene>
<dbReference type="OMA" id="FICGAPH"/>
<reference evidence="13 14" key="1">
    <citation type="journal article" date="2021" name="Nat. Plants">
        <title>The Taxus genome provides insights into paclitaxel biosynthesis.</title>
        <authorList>
            <person name="Xiong X."/>
            <person name="Gou J."/>
            <person name="Liao Q."/>
            <person name="Li Y."/>
            <person name="Zhou Q."/>
            <person name="Bi G."/>
            <person name="Li C."/>
            <person name="Du R."/>
            <person name="Wang X."/>
            <person name="Sun T."/>
            <person name="Guo L."/>
            <person name="Liang H."/>
            <person name="Lu P."/>
            <person name="Wu Y."/>
            <person name="Zhang Z."/>
            <person name="Ro D.K."/>
            <person name="Shang Y."/>
            <person name="Huang S."/>
            <person name="Yan J."/>
        </authorList>
    </citation>
    <scope>NUCLEOTIDE SEQUENCE [LARGE SCALE GENOMIC DNA]</scope>
    <source>
        <strain evidence="13">Ta-2019</strain>
    </source>
</reference>
<dbReference type="PANTHER" id="PTHR13480:SF0">
    <property type="entry name" value="E3 UBIQUITIN-PROTEIN LIGASE HAKAI"/>
    <property type="match status" value="1"/>
</dbReference>